<keyword evidence="1" id="KW-0175">Coiled coil</keyword>
<dbReference type="InterPro" id="IPR010310">
    <property type="entry name" value="T7SS_ESAT-6-like"/>
</dbReference>
<keyword evidence="5" id="KW-1185">Reference proteome</keyword>
<dbReference type="Pfam" id="PF06013">
    <property type="entry name" value="WXG100"/>
    <property type="match status" value="1"/>
</dbReference>
<organism evidence="2 4">
    <name type="scientific">Amycolatopsis regifaucium</name>
    <dbReference type="NCBI Taxonomy" id="546365"/>
    <lineage>
        <taxon>Bacteria</taxon>
        <taxon>Bacillati</taxon>
        <taxon>Actinomycetota</taxon>
        <taxon>Actinomycetes</taxon>
        <taxon>Pseudonocardiales</taxon>
        <taxon>Pseudonocardiaceae</taxon>
        <taxon>Amycolatopsis</taxon>
    </lineage>
</organism>
<dbReference type="EMBL" id="LQCI01000044">
    <property type="protein sequence ID" value="KZB80806.1"/>
    <property type="molecule type" value="Genomic_DNA"/>
</dbReference>
<dbReference type="Gene3D" id="1.10.287.1060">
    <property type="entry name" value="ESAT-6-like"/>
    <property type="match status" value="1"/>
</dbReference>
<evidence type="ECO:0008006" key="6">
    <source>
        <dbReference type="Google" id="ProtNLM"/>
    </source>
</evidence>
<dbReference type="Proteomes" id="UP000186883">
    <property type="component" value="Unassembled WGS sequence"/>
</dbReference>
<dbReference type="OrthoDB" id="3627595at2"/>
<feature type="coiled-coil region" evidence="1">
    <location>
        <begin position="57"/>
        <end position="84"/>
    </location>
</feature>
<reference evidence="2 4" key="1">
    <citation type="submission" date="2015-12" db="EMBL/GenBank/DDBJ databases">
        <title>Amycolatopsis regifaucium genome sequencing and assembly.</title>
        <authorList>
            <person name="Mayilraj S."/>
        </authorList>
    </citation>
    <scope>NUCLEOTIDE SEQUENCE [LARGE SCALE GENOMIC DNA]</scope>
    <source>
        <strain evidence="2 4">GY080</strain>
    </source>
</reference>
<name>A0A154M8D6_9PSEU</name>
<evidence type="ECO:0000313" key="5">
    <source>
        <dbReference type="Proteomes" id="UP000186883"/>
    </source>
</evidence>
<dbReference type="RefSeq" id="WP_063054161.1">
    <property type="nucleotide sequence ID" value="NZ_LOBU02000043.1"/>
</dbReference>
<protein>
    <recommendedName>
        <fullName evidence="6">ESAT-6-like protein</fullName>
    </recommendedName>
</protein>
<evidence type="ECO:0000313" key="3">
    <source>
        <dbReference type="EMBL" id="OKA03133.1"/>
    </source>
</evidence>
<evidence type="ECO:0000256" key="1">
    <source>
        <dbReference type="SAM" id="Coils"/>
    </source>
</evidence>
<proteinExistence type="predicted"/>
<dbReference type="InterPro" id="IPR036689">
    <property type="entry name" value="ESAT-6-like_sf"/>
</dbReference>
<accession>A0A154M8D6</accession>
<dbReference type="Proteomes" id="UP000076321">
    <property type="component" value="Unassembled WGS sequence"/>
</dbReference>
<dbReference type="EMBL" id="LOBU02000043">
    <property type="protein sequence ID" value="OKA03133.1"/>
    <property type="molecule type" value="Genomic_DNA"/>
</dbReference>
<dbReference type="SUPFAM" id="SSF140453">
    <property type="entry name" value="EsxAB dimer-like"/>
    <property type="match status" value="1"/>
</dbReference>
<gene>
    <name evidence="3" type="ORF">ATP06_0237760</name>
    <name evidence="2" type="ORF">AVL48_37895</name>
</gene>
<reference evidence="3 5" key="2">
    <citation type="submission" date="2016-11" db="EMBL/GenBank/DDBJ databases">
        <title>Genome sequencing of Amycolatopsis regifaucium.</title>
        <authorList>
            <person name="Mayilraj S."/>
            <person name="Kaur N."/>
        </authorList>
    </citation>
    <scope>NUCLEOTIDE SEQUENCE [LARGE SCALE GENOMIC DNA]</scope>
    <source>
        <strain evidence="3 5">GY080</strain>
    </source>
</reference>
<dbReference type="AlphaFoldDB" id="A0A154M8D6"/>
<evidence type="ECO:0000313" key="2">
    <source>
        <dbReference type="EMBL" id="KZB80806.1"/>
    </source>
</evidence>
<evidence type="ECO:0000313" key="4">
    <source>
        <dbReference type="Proteomes" id="UP000076321"/>
    </source>
</evidence>
<comment type="caution">
    <text evidence="2">The sequence shown here is derived from an EMBL/GenBank/DDBJ whole genome shotgun (WGS) entry which is preliminary data.</text>
</comment>
<sequence>MADGTITYDYPVIEQCVAMMMKKADEIDNQATLLGRDVKTIMQDWVGETANSYEARSTNLQAGLDEHRQNLLNLRQKVSDAAAAMEAADKGGAKGIA</sequence>